<dbReference type="InterPro" id="IPR029060">
    <property type="entry name" value="PIN-like_dom_sf"/>
</dbReference>
<dbReference type="PANTHER" id="PTHR34610">
    <property type="entry name" value="SSL7007 PROTEIN"/>
    <property type="match status" value="1"/>
</dbReference>
<dbReference type="SUPFAM" id="SSF88723">
    <property type="entry name" value="PIN domain-like"/>
    <property type="match status" value="1"/>
</dbReference>
<dbReference type="EMBL" id="QJSQ01000020">
    <property type="protein sequence ID" value="PYE18944.1"/>
    <property type="molecule type" value="Genomic_DNA"/>
</dbReference>
<name>A0A2U1A600_9BURK</name>
<reference evidence="2 3" key="1">
    <citation type="submission" date="2018-06" db="EMBL/GenBank/DDBJ databases">
        <title>Genomic Encyclopedia of Type Strains, Phase IV (KMG-V): Genome sequencing to study the core and pangenomes of soil and plant-associated prokaryotes.</title>
        <authorList>
            <person name="Whitman W."/>
        </authorList>
    </citation>
    <scope>NUCLEOTIDE SEQUENCE [LARGE SCALE GENOMIC DNA]</scope>
    <source>
        <strain evidence="2 3">SRCL-318</strain>
    </source>
</reference>
<proteinExistence type="predicted"/>
<dbReference type="Proteomes" id="UP000247772">
    <property type="component" value="Unassembled WGS sequence"/>
</dbReference>
<dbReference type="NCBIfam" id="TIGR00305">
    <property type="entry name" value="putative toxin-antitoxin system toxin component, PIN family"/>
    <property type="match status" value="1"/>
</dbReference>
<evidence type="ECO:0000313" key="2">
    <source>
        <dbReference type="EMBL" id="PYE18944.1"/>
    </source>
</evidence>
<protein>
    <submittedName>
        <fullName evidence="2">Putative PIN family toxin of toxin-antitoxin system</fullName>
    </submittedName>
</protein>
<organism evidence="2 3">
    <name type="scientific">Paraburkholderia silvatlantica</name>
    <dbReference type="NCBI Taxonomy" id="321895"/>
    <lineage>
        <taxon>Bacteria</taxon>
        <taxon>Pseudomonadati</taxon>
        <taxon>Pseudomonadota</taxon>
        <taxon>Betaproteobacteria</taxon>
        <taxon>Burkholderiales</taxon>
        <taxon>Burkholderiaceae</taxon>
        <taxon>Paraburkholderia</taxon>
    </lineage>
</organism>
<dbReference type="InterPro" id="IPR002850">
    <property type="entry name" value="PIN_toxin-like"/>
</dbReference>
<dbReference type="CDD" id="cd09854">
    <property type="entry name" value="PIN_VapC-like"/>
    <property type="match status" value="1"/>
</dbReference>
<gene>
    <name evidence="2" type="ORF">C7410_1207</name>
</gene>
<dbReference type="Pfam" id="PF13470">
    <property type="entry name" value="PIN_3"/>
    <property type="match status" value="1"/>
</dbReference>
<feature type="domain" description="PIN" evidence="1">
    <location>
        <begin position="35"/>
        <end position="148"/>
    </location>
</feature>
<dbReference type="InterPro" id="IPR002716">
    <property type="entry name" value="PIN_dom"/>
</dbReference>
<accession>A0A2U1A600</accession>
<evidence type="ECO:0000313" key="3">
    <source>
        <dbReference type="Proteomes" id="UP000247772"/>
    </source>
</evidence>
<dbReference type="PANTHER" id="PTHR34610:SF3">
    <property type="entry name" value="SSL7007 PROTEIN"/>
    <property type="match status" value="1"/>
</dbReference>
<comment type="caution">
    <text evidence="2">The sequence shown here is derived from an EMBL/GenBank/DDBJ whole genome shotgun (WGS) entry which is preliminary data.</text>
</comment>
<evidence type="ECO:0000259" key="1">
    <source>
        <dbReference type="Pfam" id="PF13470"/>
    </source>
</evidence>
<dbReference type="AlphaFoldDB" id="A0A2U1A600"/>
<sequence length="184" mass="19796">MFKGESPIVANSRMTGLTPPTAASLSPAAARALPVVLDSNVWLDILVFDDPHTRPIRVALERGAIQALIDARCQAELAHVLDYPQFAGRGVAKAHALAAHAGLVELIELPELACGARPLPQCRDRDDQKFLELARASGAQWLVSKDRAVLKLAKRVARDFGFRIATPDAFVAECVQNAAQATRA</sequence>